<dbReference type="RefSeq" id="WP_214433555.1">
    <property type="nucleotide sequence ID" value="NZ_CAWPUQ010000319.1"/>
</dbReference>
<dbReference type="InterPro" id="IPR005175">
    <property type="entry name" value="PPC_dom"/>
</dbReference>
<evidence type="ECO:0000313" key="2">
    <source>
        <dbReference type="EMBL" id="MBH8574751.1"/>
    </source>
</evidence>
<evidence type="ECO:0000313" key="3">
    <source>
        <dbReference type="Proteomes" id="UP000662314"/>
    </source>
</evidence>
<dbReference type="Proteomes" id="UP000662314">
    <property type="component" value="Unassembled WGS sequence"/>
</dbReference>
<dbReference type="AlphaFoldDB" id="A0A8J7LF17"/>
<evidence type="ECO:0000259" key="1">
    <source>
        <dbReference type="PROSITE" id="PS51742"/>
    </source>
</evidence>
<comment type="caution">
    <text evidence="2">The sequence shown here is derived from an EMBL/GenBank/DDBJ whole genome shotgun (WGS) entry which is preliminary data.</text>
</comment>
<name>A0A8J7LF17_9NOST</name>
<dbReference type="EMBL" id="JAECZA010000081">
    <property type="protein sequence ID" value="MBH8574751.1"/>
    <property type="molecule type" value="Genomic_DNA"/>
</dbReference>
<dbReference type="Pfam" id="PF03479">
    <property type="entry name" value="PCC"/>
    <property type="match status" value="1"/>
</dbReference>
<reference evidence="2 3" key="1">
    <citation type="journal article" date="2021" name="Int. J. Syst. Evol. Microbiol.">
        <title>Amazonocrinis nigriterrae gen. nov., sp. nov., Atlanticothrix silvestris gen. nov., sp. nov. and Dendronalium phyllosphericum gen. nov., sp. nov., nostocacean cyanobacteria from Brazilian environments.</title>
        <authorList>
            <person name="Alvarenga D.O."/>
            <person name="Andreote A.P.D."/>
            <person name="Branco L.H.Z."/>
            <person name="Delbaje E."/>
            <person name="Cruz R.B."/>
            <person name="Varani A.M."/>
            <person name="Fiore M.F."/>
        </authorList>
    </citation>
    <scope>NUCLEOTIDE SEQUENCE [LARGE SCALE GENOMIC DNA]</scope>
    <source>
        <strain evidence="2 3">CENA369</strain>
    </source>
</reference>
<gene>
    <name evidence="2" type="ORF">I8752_17320</name>
</gene>
<dbReference type="PANTHER" id="PTHR34988">
    <property type="entry name" value="PROTEIN, PUTATIVE-RELATED"/>
    <property type="match status" value="1"/>
</dbReference>
<dbReference type="PROSITE" id="PS51742">
    <property type="entry name" value="PPC"/>
    <property type="match status" value="1"/>
</dbReference>
<dbReference type="SUPFAM" id="SSF117856">
    <property type="entry name" value="AF0104/ALDC/Ptd012-like"/>
    <property type="match status" value="1"/>
</dbReference>
<dbReference type="PANTHER" id="PTHR34988:SF1">
    <property type="entry name" value="DNA-BINDING PROTEIN"/>
    <property type="match status" value="1"/>
</dbReference>
<accession>A0A8J7LF17</accession>
<feature type="domain" description="PPC" evidence="1">
    <location>
        <begin position="1"/>
        <end position="106"/>
    </location>
</feature>
<dbReference type="CDD" id="cd11378">
    <property type="entry name" value="DUF296"/>
    <property type="match status" value="1"/>
</dbReference>
<protein>
    <submittedName>
        <fullName evidence="2">DUF296 domain-containing protein</fullName>
    </submittedName>
</protein>
<keyword evidence="3" id="KW-1185">Reference proteome</keyword>
<organism evidence="2 3">
    <name type="scientific">Dendronalium phyllosphericum CENA369</name>
    <dbReference type="NCBI Taxonomy" id="1725256"/>
    <lineage>
        <taxon>Bacteria</taxon>
        <taxon>Bacillati</taxon>
        <taxon>Cyanobacteriota</taxon>
        <taxon>Cyanophyceae</taxon>
        <taxon>Nostocales</taxon>
        <taxon>Nostocaceae</taxon>
        <taxon>Dendronalium</taxon>
        <taxon>Dendronalium phyllosphericum</taxon>
    </lineage>
</organism>
<dbReference type="Gene3D" id="3.30.1330.80">
    <property type="entry name" value="Hypothetical protein, similar to alpha- acetolactate decarboxylase, domain 2"/>
    <property type="match status" value="1"/>
</dbReference>
<sequence>MYLITSETAVSAIGSLKKATIRFANRENSTVLEDKFEIITLNGTIAIAGVHLHIAIADKQGKTIGGHLVNGSIIYTTAEIVIGASEEFTFNRTFDEQTGYQELEIDM</sequence>
<proteinExistence type="predicted"/>